<evidence type="ECO:0000256" key="5">
    <source>
        <dbReference type="SAM" id="MobiDB-lite"/>
    </source>
</evidence>
<accession>A0AAD5XAC5</accession>
<protein>
    <recommendedName>
        <fullName evidence="4">Copper transport protein</fullName>
    </recommendedName>
</protein>
<dbReference type="InterPro" id="IPR007274">
    <property type="entry name" value="Cop_transporter"/>
</dbReference>
<evidence type="ECO:0000313" key="7">
    <source>
        <dbReference type="Proteomes" id="UP001211907"/>
    </source>
</evidence>
<keyword evidence="2 4" id="KW-1133">Transmembrane helix</keyword>
<keyword evidence="4" id="KW-0813">Transport</keyword>
<dbReference type="EMBL" id="JADGJH010001924">
    <property type="protein sequence ID" value="KAJ3107005.1"/>
    <property type="molecule type" value="Genomic_DNA"/>
</dbReference>
<dbReference type="Proteomes" id="UP001211907">
    <property type="component" value="Unassembled WGS sequence"/>
</dbReference>
<evidence type="ECO:0000256" key="4">
    <source>
        <dbReference type="RuleBase" id="RU367022"/>
    </source>
</evidence>
<dbReference type="GO" id="GO:0005375">
    <property type="term" value="F:copper ion transmembrane transporter activity"/>
    <property type="evidence" value="ECO:0007669"/>
    <property type="project" value="UniProtKB-UniRule"/>
</dbReference>
<keyword evidence="4" id="KW-0406">Ion transport</keyword>
<dbReference type="GO" id="GO:0016020">
    <property type="term" value="C:membrane"/>
    <property type="evidence" value="ECO:0007669"/>
    <property type="project" value="UniProtKB-SubCell"/>
</dbReference>
<dbReference type="AlphaFoldDB" id="A0AAD5XAC5"/>
<evidence type="ECO:0000256" key="1">
    <source>
        <dbReference type="ARBA" id="ARBA00022692"/>
    </source>
</evidence>
<feature type="compositionally biased region" description="Basic and acidic residues" evidence="5">
    <location>
        <begin position="1"/>
        <end position="11"/>
    </location>
</feature>
<sequence>MADHHSHDHSSHGSIAPTASKATMTTATHDTMNHSKIHEYLQLYRSIIDARYTAILSQTAAESRDPESELSLEPGTASQSDSLLVLGVLNKLAGTAPSSSKAALLEKYHIVRTVSHVASAFSSLTIMTVFMTLNIWLVAAILGGTGAGFYVFQQHQRVVKPNSAGLS</sequence>
<feature type="transmembrane region" description="Helical" evidence="4">
    <location>
        <begin position="135"/>
        <end position="152"/>
    </location>
</feature>
<keyword evidence="1 4" id="KW-0812">Transmembrane</keyword>
<evidence type="ECO:0000256" key="2">
    <source>
        <dbReference type="ARBA" id="ARBA00022989"/>
    </source>
</evidence>
<evidence type="ECO:0000256" key="3">
    <source>
        <dbReference type="ARBA" id="ARBA00023136"/>
    </source>
</evidence>
<organism evidence="6 7">
    <name type="scientific">Physocladia obscura</name>
    <dbReference type="NCBI Taxonomy" id="109957"/>
    <lineage>
        <taxon>Eukaryota</taxon>
        <taxon>Fungi</taxon>
        <taxon>Fungi incertae sedis</taxon>
        <taxon>Chytridiomycota</taxon>
        <taxon>Chytridiomycota incertae sedis</taxon>
        <taxon>Chytridiomycetes</taxon>
        <taxon>Chytridiales</taxon>
        <taxon>Chytriomycetaceae</taxon>
        <taxon>Physocladia</taxon>
    </lineage>
</organism>
<dbReference type="Pfam" id="PF04145">
    <property type="entry name" value="Ctr"/>
    <property type="match status" value="1"/>
</dbReference>
<dbReference type="PANTHER" id="PTHR12483:SF115">
    <property type="entry name" value="COPPER TRANSPORT PROTEIN"/>
    <property type="match status" value="1"/>
</dbReference>
<evidence type="ECO:0000313" key="6">
    <source>
        <dbReference type="EMBL" id="KAJ3107005.1"/>
    </source>
</evidence>
<keyword evidence="3 4" id="KW-0472">Membrane</keyword>
<keyword evidence="4" id="KW-0187">Copper transport</keyword>
<keyword evidence="7" id="KW-1185">Reference proteome</keyword>
<proteinExistence type="inferred from homology"/>
<reference evidence="6" key="1">
    <citation type="submission" date="2020-05" db="EMBL/GenBank/DDBJ databases">
        <title>Phylogenomic resolution of chytrid fungi.</title>
        <authorList>
            <person name="Stajich J.E."/>
            <person name="Amses K."/>
            <person name="Simmons R."/>
            <person name="Seto K."/>
            <person name="Myers J."/>
            <person name="Bonds A."/>
            <person name="Quandt C.A."/>
            <person name="Barry K."/>
            <person name="Liu P."/>
            <person name="Grigoriev I."/>
            <person name="Longcore J.E."/>
            <person name="James T.Y."/>
        </authorList>
    </citation>
    <scope>NUCLEOTIDE SEQUENCE</scope>
    <source>
        <strain evidence="6">JEL0513</strain>
    </source>
</reference>
<feature type="non-terminal residue" evidence="6">
    <location>
        <position position="167"/>
    </location>
</feature>
<name>A0AAD5XAC5_9FUNG</name>
<comment type="caution">
    <text evidence="6">The sequence shown here is derived from an EMBL/GenBank/DDBJ whole genome shotgun (WGS) entry which is preliminary data.</text>
</comment>
<dbReference type="PANTHER" id="PTHR12483">
    <property type="entry name" value="SOLUTE CARRIER FAMILY 31 COPPER TRANSPORTERS"/>
    <property type="match status" value="1"/>
</dbReference>
<gene>
    <name evidence="6" type="ORF">HK100_003653</name>
</gene>
<keyword evidence="4" id="KW-0186">Copper</keyword>
<comment type="similarity">
    <text evidence="4">Belongs to the copper transporter (Ctr) (TC 1.A.56) family. SLC31A subfamily.</text>
</comment>
<comment type="subcellular location">
    <subcellularLocation>
        <location evidence="4">Membrane</location>
        <topology evidence="4">Multi-pass membrane protein</topology>
    </subcellularLocation>
</comment>
<feature type="region of interest" description="Disordered" evidence="5">
    <location>
        <begin position="1"/>
        <end position="27"/>
    </location>
</feature>